<dbReference type="PANTHER" id="PTHR40788">
    <property type="entry name" value="CLR5 DOMAIN-CONTAINING PROTEIN-RELATED"/>
    <property type="match status" value="1"/>
</dbReference>
<reference evidence="3 4" key="1">
    <citation type="submission" date="2024-09" db="EMBL/GenBank/DDBJ databases">
        <title>T2T genomes of carrot and Alternaria dauci and their utility for understanding host-pathogen interaction during carrot leaf blight disease.</title>
        <authorList>
            <person name="Liu W."/>
            <person name="Xu S."/>
            <person name="Ou C."/>
            <person name="Liu X."/>
            <person name="Zhuang F."/>
            <person name="Deng X.W."/>
        </authorList>
    </citation>
    <scope>NUCLEOTIDE SEQUENCE [LARGE SCALE GENOMIC DNA]</scope>
    <source>
        <strain evidence="3 4">A2016</strain>
    </source>
</reference>
<evidence type="ECO:0000256" key="1">
    <source>
        <dbReference type="SAM" id="Coils"/>
    </source>
</evidence>
<feature type="coiled-coil region" evidence="1">
    <location>
        <begin position="25"/>
        <end position="52"/>
    </location>
</feature>
<comment type="caution">
    <text evidence="3">The sequence shown here is derived from an EMBL/GenBank/DDBJ whole genome shotgun (WGS) entry which is preliminary data.</text>
</comment>
<organism evidence="3 4">
    <name type="scientific">Alternaria dauci</name>
    <dbReference type="NCBI Taxonomy" id="48095"/>
    <lineage>
        <taxon>Eukaryota</taxon>
        <taxon>Fungi</taxon>
        <taxon>Dikarya</taxon>
        <taxon>Ascomycota</taxon>
        <taxon>Pezizomycotina</taxon>
        <taxon>Dothideomycetes</taxon>
        <taxon>Pleosporomycetidae</taxon>
        <taxon>Pleosporales</taxon>
        <taxon>Pleosporineae</taxon>
        <taxon>Pleosporaceae</taxon>
        <taxon>Alternaria</taxon>
        <taxon>Alternaria sect. Porri</taxon>
    </lineage>
</organism>
<keyword evidence="1" id="KW-0175">Coiled coil</keyword>
<dbReference type="PANTHER" id="PTHR40788:SF2">
    <property type="entry name" value="CLR5 DOMAIN-CONTAINING PROTEIN"/>
    <property type="match status" value="1"/>
</dbReference>
<dbReference type="Proteomes" id="UP001578633">
    <property type="component" value="Chromosome 2"/>
</dbReference>
<protein>
    <submittedName>
        <fullName evidence="3">Uncharacterized protein</fullName>
    </submittedName>
</protein>
<evidence type="ECO:0000256" key="2">
    <source>
        <dbReference type="SAM" id="MobiDB-lite"/>
    </source>
</evidence>
<accession>A0ABR3UPZ1</accession>
<evidence type="ECO:0000313" key="4">
    <source>
        <dbReference type="Proteomes" id="UP001578633"/>
    </source>
</evidence>
<keyword evidence="4" id="KW-1185">Reference proteome</keyword>
<sequence>MSAFFQNLPSGLPMPSEFLEPARVKQEARERATKLFQDHDSLKRTIERHEETIRKRWSKKTNAQKKQILVEAWPGMSAQHRPDIAAWRRHLKTKEAYMWPYINLEDLTKKNPLLLMLHYRGRHQPYEFVHSDLEQARLGGTSGTTMPGFLNEYTMLFVDRTIPETYGELVSWGDDDAAFENMINGVGMHPGHGLQALEIQQRIWAFLVKCCQILLQDIGSTIESEVFPNPGPPATQDGDAVLLEVVSLEAPYRLPARVEFNRLKALASAERNSREDHLWSMREDPGYFAEEMQELSEHRQEMLLDTRGKAHPTLKEAARPLFWNRVLGDAVGSAYFGFATFDEIVKQVEKVASKYEACKESLSGEEDLPTDLFDSFQNLRFLLDAAKTDLVLELRNFLFASSPMRRFCLHLFQPWARKIEDGMNLKKDELSSQYSQTFKGWAKTMAINFEGSQVYKYADPTDGKFDYPAHRRRNKQNVEIMRKAEANLDAFWEAVDRHHKAKSAGSQHDQVAHLLSKDRAIQRTPSWEEPGRTKKSASAASIEYVYQPFSSVYHDATKQITGAFDRTALDEFTVKPKTRSNAPQPAEPTAPVTATQGTQSHSIFTVDKRAHKVFRSLFHSPYNTDLPGEVPCYCVSEQTGVCDDYGGCECTFDHVCNGVSNYSGVRIWTSSVQRVFFGSRFSIAGIDIQSL</sequence>
<dbReference type="EMBL" id="JBHGVX010000002">
    <property type="protein sequence ID" value="KAL1798118.1"/>
    <property type="molecule type" value="Genomic_DNA"/>
</dbReference>
<gene>
    <name evidence="3" type="ORF">ACET3X_002155</name>
</gene>
<dbReference type="RefSeq" id="XP_069308702.1">
    <property type="nucleotide sequence ID" value="XM_069449254.1"/>
</dbReference>
<feature type="region of interest" description="Disordered" evidence="2">
    <location>
        <begin position="575"/>
        <end position="598"/>
    </location>
</feature>
<evidence type="ECO:0000313" key="3">
    <source>
        <dbReference type="EMBL" id="KAL1798118.1"/>
    </source>
</evidence>
<name>A0ABR3UPZ1_9PLEO</name>
<dbReference type="GeneID" id="96082477"/>
<proteinExistence type="predicted"/>